<organism evidence="4">
    <name type="scientific">marine sediment metagenome</name>
    <dbReference type="NCBI Taxonomy" id="412755"/>
    <lineage>
        <taxon>unclassified sequences</taxon>
        <taxon>metagenomes</taxon>
        <taxon>ecological metagenomes</taxon>
    </lineage>
</organism>
<keyword evidence="1" id="KW-0489">Methyltransferase</keyword>
<dbReference type="PRINTS" id="PR00508">
    <property type="entry name" value="S21N4MTFRASE"/>
</dbReference>
<dbReference type="Pfam" id="PF01555">
    <property type="entry name" value="N6_N4_Mtase"/>
    <property type="match status" value="1"/>
</dbReference>
<proteinExistence type="predicted"/>
<dbReference type="AlphaFoldDB" id="X1QN63"/>
<dbReference type="InterPro" id="IPR001091">
    <property type="entry name" value="RM_Methyltransferase"/>
</dbReference>
<gene>
    <name evidence="4" type="ORF">S12H4_03013</name>
</gene>
<keyword evidence="2" id="KW-0808">Transferase</keyword>
<feature type="domain" description="DNA methylase N-4/N-6" evidence="3">
    <location>
        <begin position="28"/>
        <end position="221"/>
    </location>
</feature>
<evidence type="ECO:0000256" key="2">
    <source>
        <dbReference type="ARBA" id="ARBA00022679"/>
    </source>
</evidence>
<sequence length="239" mass="26730">MSGIDILSPRDVFETLKGVDGRVVTTILDPWYNKGVGGTRDDYHSWLRRVVAESAKISDHIFVWGFPEIVHHVLDDLPEGVSLVAWLTWYYKNCPSVIRGWRSAQLTCLHLSHKGAKLYPEHFLNEVQLEKQRQGKLRYMPSPTSVLEVPMNIGWVGKKEQMGHPAQKPEKVIEPLILMTTQEGDLVLDPMCGAGTTGAVCRKLGRHVILSDESEHSVEVTRNRLGVDIASKEAATVAV</sequence>
<comment type="caution">
    <text evidence="4">The sequence shown here is derived from an EMBL/GenBank/DDBJ whole genome shotgun (WGS) entry which is preliminary data.</text>
</comment>
<dbReference type="Gene3D" id="3.40.50.150">
    <property type="entry name" value="Vaccinia Virus protein VP39"/>
    <property type="match status" value="1"/>
</dbReference>
<dbReference type="GO" id="GO:0032259">
    <property type="term" value="P:methylation"/>
    <property type="evidence" value="ECO:0007669"/>
    <property type="project" value="UniProtKB-KW"/>
</dbReference>
<evidence type="ECO:0000259" key="3">
    <source>
        <dbReference type="Pfam" id="PF01555"/>
    </source>
</evidence>
<dbReference type="InterPro" id="IPR029063">
    <property type="entry name" value="SAM-dependent_MTases_sf"/>
</dbReference>
<name>X1QN63_9ZZZZ</name>
<evidence type="ECO:0000313" key="4">
    <source>
        <dbReference type="EMBL" id="GAI69688.1"/>
    </source>
</evidence>
<dbReference type="GO" id="GO:0008170">
    <property type="term" value="F:N-methyltransferase activity"/>
    <property type="evidence" value="ECO:0007669"/>
    <property type="project" value="InterPro"/>
</dbReference>
<evidence type="ECO:0000256" key="1">
    <source>
        <dbReference type="ARBA" id="ARBA00022603"/>
    </source>
</evidence>
<dbReference type="EMBL" id="BARW01000805">
    <property type="protein sequence ID" value="GAI69688.1"/>
    <property type="molecule type" value="Genomic_DNA"/>
</dbReference>
<dbReference type="GO" id="GO:0003677">
    <property type="term" value="F:DNA binding"/>
    <property type="evidence" value="ECO:0007669"/>
    <property type="project" value="InterPro"/>
</dbReference>
<accession>X1QN63</accession>
<protein>
    <recommendedName>
        <fullName evidence="3">DNA methylase N-4/N-6 domain-containing protein</fullName>
    </recommendedName>
</protein>
<dbReference type="SUPFAM" id="SSF53335">
    <property type="entry name" value="S-adenosyl-L-methionine-dependent methyltransferases"/>
    <property type="match status" value="1"/>
</dbReference>
<dbReference type="InterPro" id="IPR002941">
    <property type="entry name" value="DNA_methylase_N4/N6"/>
</dbReference>
<reference evidence="4" key="1">
    <citation type="journal article" date="2014" name="Front. Microbiol.">
        <title>High frequency of phylogenetically diverse reductive dehalogenase-homologous genes in deep subseafloor sedimentary metagenomes.</title>
        <authorList>
            <person name="Kawai M."/>
            <person name="Futagami T."/>
            <person name="Toyoda A."/>
            <person name="Takaki Y."/>
            <person name="Nishi S."/>
            <person name="Hori S."/>
            <person name="Arai W."/>
            <person name="Tsubouchi T."/>
            <person name="Morono Y."/>
            <person name="Uchiyama I."/>
            <person name="Ito T."/>
            <person name="Fujiyama A."/>
            <person name="Inagaki F."/>
            <person name="Takami H."/>
        </authorList>
    </citation>
    <scope>NUCLEOTIDE SEQUENCE</scope>
    <source>
        <strain evidence="4">Expedition CK06-06</strain>
    </source>
</reference>